<name>A0A942TIQ9_9BACI</name>
<accession>A0A942TIQ9</accession>
<dbReference type="RefSeq" id="WP_213126037.1">
    <property type="nucleotide sequence ID" value="NZ_JAGYPG010000003.1"/>
</dbReference>
<dbReference type="SUPFAM" id="SSF47240">
    <property type="entry name" value="Ferritin-like"/>
    <property type="match status" value="1"/>
</dbReference>
<evidence type="ECO:0000259" key="1">
    <source>
        <dbReference type="Pfam" id="PF09537"/>
    </source>
</evidence>
<dbReference type="Pfam" id="PF09537">
    <property type="entry name" value="DUF2383"/>
    <property type="match status" value="1"/>
</dbReference>
<sequence length="143" mass="16318">MNKENIVKELNAYLKGEFMAIHSYEHYIQNISNPNVKKALQKIQQEHKQHAAKTAERIQNLGGKPVEDNGFMLSIMEGMKKLKGIPNHTEDILKDAIRGQEMGINKTEEIVRGDLDEESLQIVIANLNEDRMHIDELNNLVGE</sequence>
<dbReference type="InterPro" id="IPR009078">
    <property type="entry name" value="Ferritin-like_SF"/>
</dbReference>
<dbReference type="AlphaFoldDB" id="A0A942TIQ9"/>
<feature type="domain" description="DUF2383" evidence="1">
    <location>
        <begin position="6"/>
        <end position="112"/>
    </location>
</feature>
<proteinExistence type="predicted"/>
<organism evidence="2 3">
    <name type="scientific">Lederbergia citri</name>
    <dbReference type="NCBI Taxonomy" id="2833580"/>
    <lineage>
        <taxon>Bacteria</taxon>
        <taxon>Bacillati</taxon>
        <taxon>Bacillota</taxon>
        <taxon>Bacilli</taxon>
        <taxon>Bacillales</taxon>
        <taxon>Bacillaceae</taxon>
        <taxon>Lederbergia</taxon>
    </lineage>
</organism>
<dbReference type="Proteomes" id="UP000681414">
    <property type="component" value="Unassembled WGS sequence"/>
</dbReference>
<evidence type="ECO:0000313" key="3">
    <source>
        <dbReference type="Proteomes" id="UP000681414"/>
    </source>
</evidence>
<keyword evidence="3" id="KW-1185">Reference proteome</keyword>
<comment type="caution">
    <text evidence="2">The sequence shown here is derived from an EMBL/GenBank/DDBJ whole genome shotgun (WGS) entry which is preliminary data.</text>
</comment>
<dbReference type="InterPro" id="IPR019052">
    <property type="entry name" value="DUF2383"/>
</dbReference>
<dbReference type="EMBL" id="JAGYPG010000003">
    <property type="protein sequence ID" value="MBS4196822.1"/>
    <property type="molecule type" value="Genomic_DNA"/>
</dbReference>
<gene>
    <name evidence="2" type="ORF">KHA97_17370</name>
</gene>
<dbReference type="CDD" id="cd00657">
    <property type="entry name" value="Ferritin_like"/>
    <property type="match status" value="1"/>
</dbReference>
<protein>
    <submittedName>
        <fullName evidence="2">Ferritin-like domain-containing protein</fullName>
    </submittedName>
</protein>
<dbReference type="InterPro" id="IPR012347">
    <property type="entry name" value="Ferritin-like"/>
</dbReference>
<evidence type="ECO:0000313" key="2">
    <source>
        <dbReference type="EMBL" id="MBS4196822.1"/>
    </source>
</evidence>
<reference evidence="2 3" key="1">
    <citation type="submission" date="2021-05" db="EMBL/GenBank/DDBJ databases">
        <title>Novel Bacillus species.</title>
        <authorList>
            <person name="Liu G."/>
        </authorList>
    </citation>
    <scope>NUCLEOTIDE SEQUENCE [LARGE SCALE GENOMIC DNA]</scope>
    <source>
        <strain evidence="3">FJAT-49780</strain>
    </source>
</reference>
<dbReference type="Gene3D" id="1.20.1260.10">
    <property type="match status" value="1"/>
</dbReference>